<dbReference type="PANTHER" id="PTHR46577">
    <property type="entry name" value="HTH-TYPE TRANSCRIPTIONAL REGULATORY PROTEIN GABR"/>
    <property type="match status" value="1"/>
</dbReference>
<dbReference type="Pfam" id="PF00155">
    <property type="entry name" value="Aminotran_1_2"/>
    <property type="match status" value="1"/>
</dbReference>
<evidence type="ECO:0000313" key="6">
    <source>
        <dbReference type="Proteomes" id="UP000694308"/>
    </source>
</evidence>
<dbReference type="CDD" id="cd00609">
    <property type="entry name" value="AAT_like"/>
    <property type="match status" value="1"/>
</dbReference>
<dbReference type="GO" id="GO:0030170">
    <property type="term" value="F:pyridoxal phosphate binding"/>
    <property type="evidence" value="ECO:0007669"/>
    <property type="project" value="InterPro"/>
</dbReference>
<dbReference type="Pfam" id="PF00392">
    <property type="entry name" value="GntR"/>
    <property type="match status" value="1"/>
</dbReference>
<dbReference type="SMART" id="SM00345">
    <property type="entry name" value="HTH_GNTR"/>
    <property type="match status" value="1"/>
</dbReference>
<dbReference type="CDD" id="cd07377">
    <property type="entry name" value="WHTH_GntR"/>
    <property type="match status" value="1"/>
</dbReference>
<evidence type="ECO:0000256" key="1">
    <source>
        <dbReference type="ARBA" id="ARBA00023015"/>
    </source>
</evidence>
<keyword evidence="2" id="KW-0238">DNA-binding</keyword>
<feature type="domain" description="HTH gntR-type" evidence="4">
    <location>
        <begin position="20"/>
        <end position="88"/>
    </location>
</feature>
<reference evidence="5" key="1">
    <citation type="submission" date="2020-12" db="EMBL/GenBank/DDBJ databases">
        <title>Clostridium thailandense sp. nov., a novel acetogenic bacterium isolated from peat land soil in Thailand.</title>
        <authorList>
            <person name="Chaikitkaew S."/>
            <person name="Birkeland N.K."/>
        </authorList>
    </citation>
    <scope>NUCLEOTIDE SEQUENCE</scope>
    <source>
        <strain evidence="5">PL3</strain>
    </source>
</reference>
<dbReference type="GO" id="GO:0008483">
    <property type="term" value="F:transaminase activity"/>
    <property type="evidence" value="ECO:0007669"/>
    <property type="project" value="UniProtKB-KW"/>
</dbReference>
<keyword evidence="1" id="KW-0805">Transcription regulation</keyword>
<keyword evidence="6" id="KW-1185">Reference proteome</keyword>
<protein>
    <submittedName>
        <fullName evidence="5">PLP-dependent aminotransferase family protein</fullName>
    </submittedName>
</protein>
<dbReference type="PROSITE" id="PS50949">
    <property type="entry name" value="HTH_GNTR"/>
    <property type="match status" value="1"/>
</dbReference>
<keyword evidence="5" id="KW-0032">Aminotransferase</keyword>
<name>A0A949TTD3_9CLOT</name>
<keyword evidence="5" id="KW-0808">Transferase</keyword>
<dbReference type="Proteomes" id="UP000694308">
    <property type="component" value="Unassembled WGS sequence"/>
</dbReference>
<accession>A0A949TTD3</accession>
<organism evidence="5 6">
    <name type="scientific">Clostridium thailandense</name>
    <dbReference type="NCBI Taxonomy" id="2794346"/>
    <lineage>
        <taxon>Bacteria</taxon>
        <taxon>Bacillati</taxon>
        <taxon>Bacillota</taxon>
        <taxon>Clostridia</taxon>
        <taxon>Eubacteriales</taxon>
        <taxon>Clostridiaceae</taxon>
        <taxon>Clostridium</taxon>
    </lineage>
</organism>
<evidence type="ECO:0000256" key="2">
    <source>
        <dbReference type="ARBA" id="ARBA00023125"/>
    </source>
</evidence>
<dbReference type="InterPro" id="IPR004839">
    <property type="entry name" value="Aminotransferase_I/II_large"/>
</dbReference>
<evidence type="ECO:0000259" key="4">
    <source>
        <dbReference type="PROSITE" id="PS50949"/>
    </source>
</evidence>
<evidence type="ECO:0000256" key="3">
    <source>
        <dbReference type="ARBA" id="ARBA00023163"/>
    </source>
</evidence>
<comment type="caution">
    <text evidence="5">The sequence shown here is derived from an EMBL/GenBank/DDBJ whole genome shotgun (WGS) entry which is preliminary data.</text>
</comment>
<keyword evidence="3" id="KW-0804">Transcription</keyword>
<dbReference type="PANTHER" id="PTHR46577:SF1">
    <property type="entry name" value="HTH-TYPE TRANSCRIPTIONAL REGULATORY PROTEIN GABR"/>
    <property type="match status" value="1"/>
</dbReference>
<dbReference type="AlphaFoldDB" id="A0A949TTD3"/>
<evidence type="ECO:0000313" key="5">
    <source>
        <dbReference type="EMBL" id="MBV7276152.1"/>
    </source>
</evidence>
<gene>
    <name evidence="5" type="ORF">I6U48_25025</name>
</gene>
<proteinExistence type="predicted"/>
<dbReference type="EMBL" id="JAEEGC010000159">
    <property type="protein sequence ID" value="MBV7276152.1"/>
    <property type="molecule type" value="Genomic_DNA"/>
</dbReference>
<dbReference type="InterPro" id="IPR000524">
    <property type="entry name" value="Tscrpt_reg_HTH_GntR"/>
</dbReference>
<dbReference type="InterPro" id="IPR051446">
    <property type="entry name" value="HTH_trans_reg/aminotransferase"/>
</dbReference>
<dbReference type="GO" id="GO:0003700">
    <property type="term" value="F:DNA-binding transcription factor activity"/>
    <property type="evidence" value="ECO:0007669"/>
    <property type="project" value="InterPro"/>
</dbReference>
<dbReference type="RefSeq" id="WP_218323196.1">
    <property type="nucleotide sequence ID" value="NZ_JAEEGC010000159.1"/>
</dbReference>
<dbReference type="GO" id="GO:0003677">
    <property type="term" value="F:DNA binding"/>
    <property type="evidence" value="ECO:0007669"/>
    <property type="project" value="UniProtKB-KW"/>
</dbReference>
<sequence>MIDNYGNEITWIPVIKEKNKPIYISIANCLEADIEKGILEGGFKMPPQRVIANYLGINHGTVTRAYKLCEEKGLIKGIIGKGTFVSYYAGVPQNVLGICTNSNIIEMGMVLPLYEVNKIVEPYLKDLYQNLDYGSALRYAPPEGHFNHRYIASKWLKKLGVQYSPEQIIITSGTQNAMAVILASLFDKGDRIIVDEYTYTGFISLAKFFGIILVPVKTNEDGIDIDELKRTCKREAAKGIYLIPDCHNPTTARLNAKKRIEIAEIIEKNNLLLIEDNPYSFTVQDKIKPISYYLPEKSIYIHGTCKSISSTFRISYIASPQEYLKQLIHGVNNFTWMASPINAEIISQIINSSKYDELIASKISKIKERNFLVDYILNDYNIIPNKTSFFRYLILPQSISDKDLEISCLERGVQIFSSKRFSVGTNSNKNAIRLSISGPENIDDLRKGLLIIKEAIKLLETDMNLII</sequence>